<proteinExistence type="predicted"/>
<name>A0A9W4DF32_BLUGR</name>
<accession>A0A9W4DF32</accession>
<reference evidence="1" key="1">
    <citation type="submission" date="2020-10" db="EMBL/GenBank/DDBJ databases">
        <authorList>
            <person name="Muller C M."/>
        </authorList>
    </citation>
    <scope>NUCLEOTIDE SEQUENCE</scope>
    <source>
        <strain evidence="1">THUN-12</strain>
    </source>
</reference>
<evidence type="ECO:0000313" key="1">
    <source>
        <dbReference type="EMBL" id="CAD6500624.1"/>
    </source>
</evidence>
<gene>
    <name evidence="1" type="ORF">BGTH12_LOCUS1982</name>
</gene>
<dbReference type="Proteomes" id="UP000683417">
    <property type="component" value="Unassembled WGS sequence"/>
</dbReference>
<comment type="caution">
    <text evidence="1">The sequence shown here is derived from an EMBL/GenBank/DDBJ whole genome shotgun (WGS) entry which is preliminary data.</text>
</comment>
<protein>
    <submittedName>
        <fullName evidence="1">BgTH12-06333</fullName>
    </submittedName>
</protein>
<organism evidence="1 2">
    <name type="scientific">Blumeria graminis f. sp. triticale</name>
    <dbReference type="NCBI Taxonomy" id="1689686"/>
    <lineage>
        <taxon>Eukaryota</taxon>
        <taxon>Fungi</taxon>
        <taxon>Dikarya</taxon>
        <taxon>Ascomycota</taxon>
        <taxon>Pezizomycotina</taxon>
        <taxon>Leotiomycetes</taxon>
        <taxon>Erysiphales</taxon>
        <taxon>Erysiphaceae</taxon>
        <taxon>Blumeria</taxon>
    </lineage>
</organism>
<evidence type="ECO:0000313" key="2">
    <source>
        <dbReference type="Proteomes" id="UP000683417"/>
    </source>
</evidence>
<sequence length="80" mass="9408">MSPFRQYRIHFPEARAHKLPYRMQLFGQATSVQQILNTQQLRTYNKFSGFHATRTCARQFKCSSFGMDSHEGHAHDKYIA</sequence>
<dbReference type="AlphaFoldDB" id="A0A9W4DF32"/>
<dbReference type="EMBL" id="CAJHIT010000004">
    <property type="protein sequence ID" value="CAD6500624.1"/>
    <property type="molecule type" value="Genomic_DNA"/>
</dbReference>